<proteinExistence type="predicted"/>
<dbReference type="EMBL" id="JALJOQ010000163">
    <property type="protein sequence ID" value="KAK9792480.1"/>
    <property type="molecule type" value="Genomic_DNA"/>
</dbReference>
<keyword evidence="2" id="KW-1185">Reference proteome</keyword>
<protein>
    <submittedName>
        <fullName evidence="1">Uncharacterized protein</fullName>
    </submittedName>
</protein>
<accession>A0AAW1NMY4</accession>
<dbReference type="AlphaFoldDB" id="A0AAW1NMY4"/>
<name>A0AAW1NMY4_9CHLO</name>
<comment type="caution">
    <text evidence="1">The sequence shown here is derived from an EMBL/GenBank/DDBJ whole genome shotgun (WGS) entry which is preliminary data.</text>
</comment>
<evidence type="ECO:0000313" key="2">
    <source>
        <dbReference type="Proteomes" id="UP001465755"/>
    </source>
</evidence>
<organism evidence="1 2">
    <name type="scientific">Symbiochloris irregularis</name>
    <dbReference type="NCBI Taxonomy" id="706552"/>
    <lineage>
        <taxon>Eukaryota</taxon>
        <taxon>Viridiplantae</taxon>
        <taxon>Chlorophyta</taxon>
        <taxon>core chlorophytes</taxon>
        <taxon>Trebouxiophyceae</taxon>
        <taxon>Trebouxiales</taxon>
        <taxon>Trebouxiaceae</taxon>
        <taxon>Symbiochloris</taxon>
    </lineage>
</organism>
<dbReference type="Proteomes" id="UP001465755">
    <property type="component" value="Unassembled WGS sequence"/>
</dbReference>
<evidence type="ECO:0000313" key="1">
    <source>
        <dbReference type="EMBL" id="KAK9792480.1"/>
    </source>
</evidence>
<gene>
    <name evidence="1" type="ORF">WJX73_004909</name>
</gene>
<sequence length="73" mass="7929">MSADQPTYKGLSTALVAEGNNLQKLHRKITQHLESVQAQESLLREMLQQAKLAQAAAQTEAQSAAQPTQQPDS</sequence>
<reference evidence="1 2" key="1">
    <citation type="journal article" date="2024" name="Nat. Commun.">
        <title>Phylogenomics reveals the evolutionary origins of lichenization in chlorophyte algae.</title>
        <authorList>
            <person name="Puginier C."/>
            <person name="Libourel C."/>
            <person name="Otte J."/>
            <person name="Skaloud P."/>
            <person name="Haon M."/>
            <person name="Grisel S."/>
            <person name="Petersen M."/>
            <person name="Berrin J.G."/>
            <person name="Delaux P.M."/>
            <person name="Dal Grande F."/>
            <person name="Keller J."/>
        </authorList>
    </citation>
    <scope>NUCLEOTIDE SEQUENCE [LARGE SCALE GENOMIC DNA]</scope>
    <source>
        <strain evidence="1 2">SAG 2036</strain>
    </source>
</reference>